<name>A0A382G9I0_9ZZZZ</name>
<accession>A0A382G9I0</accession>
<gene>
    <name evidence="1" type="ORF">METZ01_LOCUS224752</name>
</gene>
<feature type="non-terminal residue" evidence="1">
    <location>
        <position position="1"/>
    </location>
</feature>
<dbReference type="EMBL" id="UINC01054330">
    <property type="protein sequence ID" value="SVB71898.1"/>
    <property type="molecule type" value="Genomic_DNA"/>
</dbReference>
<proteinExistence type="predicted"/>
<organism evidence="1">
    <name type="scientific">marine metagenome</name>
    <dbReference type="NCBI Taxonomy" id="408172"/>
    <lineage>
        <taxon>unclassified sequences</taxon>
        <taxon>metagenomes</taxon>
        <taxon>ecological metagenomes</taxon>
    </lineage>
</organism>
<sequence>GELPINKRLRIQSDEGHPVCISDPESSIAKTYLKIAEKVAQNLN</sequence>
<dbReference type="AlphaFoldDB" id="A0A382G9I0"/>
<evidence type="ECO:0000313" key="1">
    <source>
        <dbReference type="EMBL" id="SVB71898.1"/>
    </source>
</evidence>
<reference evidence="1" key="1">
    <citation type="submission" date="2018-05" db="EMBL/GenBank/DDBJ databases">
        <authorList>
            <person name="Lanie J.A."/>
            <person name="Ng W.-L."/>
            <person name="Kazmierczak K.M."/>
            <person name="Andrzejewski T.M."/>
            <person name="Davidsen T.M."/>
            <person name="Wayne K.J."/>
            <person name="Tettelin H."/>
            <person name="Glass J.I."/>
            <person name="Rusch D."/>
            <person name="Podicherti R."/>
            <person name="Tsui H.-C.T."/>
            <person name="Winkler M.E."/>
        </authorList>
    </citation>
    <scope>NUCLEOTIDE SEQUENCE</scope>
</reference>
<protein>
    <submittedName>
        <fullName evidence="1">Uncharacterized protein</fullName>
    </submittedName>
</protein>